<name>A0A437J372_9SPHN</name>
<protein>
    <recommendedName>
        <fullName evidence="2">Transcriptional regulator-like domain-containing protein</fullName>
    </recommendedName>
</protein>
<dbReference type="InterPro" id="IPR045465">
    <property type="entry name" value="Trans_reg_dom"/>
</dbReference>
<evidence type="ECO:0000256" key="1">
    <source>
        <dbReference type="SAM" id="MobiDB-lite"/>
    </source>
</evidence>
<comment type="caution">
    <text evidence="3">The sequence shown here is derived from an EMBL/GenBank/DDBJ whole genome shotgun (WGS) entry which is preliminary data.</text>
</comment>
<dbReference type="Proteomes" id="UP000282977">
    <property type="component" value="Unassembled WGS sequence"/>
</dbReference>
<feature type="compositionally biased region" description="Basic and acidic residues" evidence="1">
    <location>
        <begin position="50"/>
        <end position="61"/>
    </location>
</feature>
<evidence type="ECO:0000313" key="3">
    <source>
        <dbReference type="EMBL" id="RVT38746.1"/>
    </source>
</evidence>
<feature type="domain" description="Transcriptional regulator-like" evidence="2">
    <location>
        <begin position="7"/>
        <end position="69"/>
    </location>
</feature>
<dbReference type="RefSeq" id="WP_127692124.1">
    <property type="nucleotide sequence ID" value="NZ_RZUL01000015.1"/>
</dbReference>
<keyword evidence="4" id="KW-1185">Reference proteome</keyword>
<accession>A0A437J372</accession>
<dbReference type="OrthoDB" id="8654520at2"/>
<evidence type="ECO:0000259" key="2">
    <source>
        <dbReference type="Pfam" id="PF20109"/>
    </source>
</evidence>
<dbReference type="EMBL" id="RZUL01000015">
    <property type="protein sequence ID" value="RVT38746.1"/>
    <property type="molecule type" value="Genomic_DNA"/>
</dbReference>
<organism evidence="3 4">
    <name type="scientific">Sphingobium algorifonticola</name>
    <dbReference type="NCBI Taxonomy" id="2008318"/>
    <lineage>
        <taxon>Bacteria</taxon>
        <taxon>Pseudomonadati</taxon>
        <taxon>Pseudomonadota</taxon>
        <taxon>Alphaproteobacteria</taxon>
        <taxon>Sphingomonadales</taxon>
        <taxon>Sphingomonadaceae</taxon>
        <taxon>Sphingobium</taxon>
    </lineage>
</organism>
<sequence>MPGGSSWRSPSTADQYRDHDYADFAQEFLHRNADYRRDYAETEERIARFPSVEHHEKEGLSRRWGLSFPHRSTSKSAP</sequence>
<feature type="region of interest" description="Disordered" evidence="1">
    <location>
        <begin position="50"/>
        <end position="78"/>
    </location>
</feature>
<reference evidence="3 4" key="1">
    <citation type="submission" date="2019-01" db="EMBL/GenBank/DDBJ databases">
        <authorList>
            <person name="Chen W.-M."/>
        </authorList>
    </citation>
    <scope>NUCLEOTIDE SEQUENCE [LARGE SCALE GENOMIC DNA]</scope>
    <source>
        <strain evidence="3 4">TLA-22</strain>
    </source>
</reference>
<proteinExistence type="predicted"/>
<dbReference type="AlphaFoldDB" id="A0A437J372"/>
<evidence type="ECO:0000313" key="4">
    <source>
        <dbReference type="Proteomes" id="UP000282977"/>
    </source>
</evidence>
<gene>
    <name evidence="3" type="ORF">ENE74_17340</name>
</gene>
<dbReference type="Pfam" id="PF20109">
    <property type="entry name" value="Trans_reg_dom"/>
    <property type="match status" value="1"/>
</dbReference>